<dbReference type="EMBL" id="CP130144">
    <property type="protein sequence ID" value="WNZ46017.1"/>
    <property type="molecule type" value="Genomic_DNA"/>
</dbReference>
<feature type="domain" description="Orc1-like AAA ATPase" evidence="1">
    <location>
        <begin position="9"/>
        <end position="145"/>
    </location>
</feature>
<dbReference type="InterPro" id="IPR027417">
    <property type="entry name" value="P-loop_NTPase"/>
</dbReference>
<protein>
    <submittedName>
        <fullName evidence="2">ATP-binding protein</fullName>
    </submittedName>
</protein>
<dbReference type="PANTHER" id="PTHR34301">
    <property type="entry name" value="DNA-BINDING PROTEIN-RELATED"/>
    <property type="match status" value="1"/>
</dbReference>
<dbReference type="Gene3D" id="3.40.50.300">
    <property type="entry name" value="P-loop containing nucleotide triphosphate hydrolases"/>
    <property type="match status" value="1"/>
</dbReference>
<dbReference type="AlphaFoldDB" id="A0AA96WUT7"/>
<dbReference type="Pfam" id="PF13191">
    <property type="entry name" value="AAA_16"/>
    <property type="match status" value="1"/>
</dbReference>
<dbReference type="SUPFAM" id="SSF52540">
    <property type="entry name" value="P-loop containing nucleoside triphosphate hydrolases"/>
    <property type="match status" value="1"/>
</dbReference>
<accession>A0AA96WUT7</accession>
<organism evidence="2">
    <name type="scientific">Leptolyngbya boryana CZ1</name>
    <dbReference type="NCBI Taxonomy" id="3060204"/>
    <lineage>
        <taxon>Bacteria</taxon>
        <taxon>Bacillati</taxon>
        <taxon>Cyanobacteriota</taxon>
        <taxon>Cyanophyceae</taxon>
        <taxon>Leptolyngbyales</taxon>
        <taxon>Leptolyngbyaceae</taxon>
        <taxon>Leptolyngbya group</taxon>
        <taxon>Leptolyngbya</taxon>
    </lineage>
</organism>
<sequence>MSHPFSFSQLIGRHAELEQVSQILLGDHDILLAGVPGIGRRTLMRAAAQVCSARVLEIDCLRATNYSRFLELLAEAIIQTFKSPEELAFIDRWSKEHPFILRSQQGRTQLVWHPVPGKEWTLFEALLTLPQALAEWLDSRVVIVFQNFPHLKSFDRSNKWEQYLRQEVQRQSRVSYALIATVAERWSEPDELRVLSLSPLPDEVLQTWLIEAMAAEKLKFEPESVAVFLNYVQGHFGDAITLARRIRLEAETIVQPHHVERSAIALIEDLSVTFESLILLLPHSQVRVLESLALDPTDSPHAREYIQKHNLSRGGGLQGALASLEQKGLVYGAELGYRIALPMLGAWMKYRLS</sequence>
<dbReference type="InterPro" id="IPR041664">
    <property type="entry name" value="AAA_16"/>
</dbReference>
<evidence type="ECO:0000313" key="2">
    <source>
        <dbReference type="EMBL" id="WNZ46017.1"/>
    </source>
</evidence>
<reference evidence="2" key="2">
    <citation type="submission" date="2023-07" db="EMBL/GenBank/DDBJ databases">
        <authorList>
            <person name="Bai X.-H."/>
            <person name="Wang H.-H."/>
            <person name="Wang J."/>
            <person name="Ma M.-Y."/>
            <person name="Hu H.-H."/>
            <person name="Song Z.-L."/>
            <person name="Ma H.-G."/>
            <person name="Fan Y."/>
            <person name="Du C.-Y."/>
            <person name="Xu J.-C."/>
        </authorList>
    </citation>
    <scope>NUCLEOTIDE SEQUENCE</scope>
    <source>
        <strain evidence="2">CZ1</strain>
    </source>
</reference>
<evidence type="ECO:0000259" key="1">
    <source>
        <dbReference type="Pfam" id="PF13191"/>
    </source>
</evidence>
<name>A0AA96WUT7_LEPBY</name>
<keyword evidence="2" id="KW-0547">Nucleotide-binding</keyword>
<dbReference type="PANTHER" id="PTHR34301:SF8">
    <property type="entry name" value="ATPASE DOMAIN-CONTAINING PROTEIN"/>
    <property type="match status" value="1"/>
</dbReference>
<proteinExistence type="predicted"/>
<reference evidence="2" key="1">
    <citation type="journal article" date="2023" name="Plants (Basel)">
        <title>Genomic Analysis of Leptolyngbya boryana CZ1 Reveals Efficient Carbon Fixation Modules.</title>
        <authorList>
            <person name="Bai X."/>
            <person name="Wang H."/>
            <person name="Cheng W."/>
            <person name="Wang J."/>
            <person name="Ma M."/>
            <person name="Hu H."/>
            <person name="Song Z."/>
            <person name="Ma H."/>
            <person name="Fan Y."/>
            <person name="Du C."/>
            <person name="Xu J."/>
        </authorList>
    </citation>
    <scope>NUCLEOTIDE SEQUENCE</scope>
    <source>
        <strain evidence="2">CZ1</strain>
    </source>
</reference>
<dbReference type="GO" id="GO:0005524">
    <property type="term" value="F:ATP binding"/>
    <property type="evidence" value="ECO:0007669"/>
    <property type="project" value="UniProtKB-KW"/>
</dbReference>
<dbReference type="RefSeq" id="WP_316427346.1">
    <property type="nucleotide sequence ID" value="NZ_CP130144.1"/>
</dbReference>
<keyword evidence="2" id="KW-0067">ATP-binding</keyword>
<gene>
    <name evidence="2" type="ORF">Q2T42_29955</name>
</gene>